<proteinExistence type="predicted"/>
<name>A0ABT7XYD1_9VIBR</name>
<dbReference type="PANTHER" id="PTHR30535:SF4">
    <property type="entry name" value="HEMIN-BINDING PERIPLASMIC PROTEIN HMUT"/>
    <property type="match status" value="1"/>
</dbReference>
<comment type="caution">
    <text evidence="3">The sequence shown here is derived from an EMBL/GenBank/DDBJ whole genome shotgun (WGS) entry which is preliminary data.</text>
</comment>
<evidence type="ECO:0000259" key="2">
    <source>
        <dbReference type="PROSITE" id="PS50983"/>
    </source>
</evidence>
<organism evidence="3 4">
    <name type="scientific">Vibrio agarivorans</name>
    <dbReference type="NCBI Taxonomy" id="153622"/>
    <lineage>
        <taxon>Bacteria</taxon>
        <taxon>Pseudomonadati</taxon>
        <taxon>Pseudomonadota</taxon>
        <taxon>Gammaproteobacteria</taxon>
        <taxon>Vibrionales</taxon>
        <taxon>Vibrionaceae</taxon>
        <taxon>Vibrio</taxon>
    </lineage>
</organism>
<dbReference type="PROSITE" id="PS50983">
    <property type="entry name" value="FE_B12_PBP"/>
    <property type="match status" value="1"/>
</dbReference>
<feature type="domain" description="Fe/B12 periplasmic-binding" evidence="2">
    <location>
        <begin position="25"/>
        <end position="281"/>
    </location>
</feature>
<feature type="chain" id="PRO_5045526922" evidence="1">
    <location>
        <begin position="22"/>
        <end position="282"/>
    </location>
</feature>
<dbReference type="PANTHER" id="PTHR30535">
    <property type="entry name" value="VITAMIN B12-BINDING PROTEIN"/>
    <property type="match status" value="1"/>
</dbReference>
<protein>
    <submittedName>
        <fullName evidence="3">ABC transporter substrate-binding protein</fullName>
    </submittedName>
</protein>
<evidence type="ECO:0000313" key="4">
    <source>
        <dbReference type="Proteomes" id="UP001169719"/>
    </source>
</evidence>
<dbReference type="RefSeq" id="WP_289960963.1">
    <property type="nucleotide sequence ID" value="NZ_JAUEOZ010000001.1"/>
</dbReference>
<keyword evidence="1" id="KW-0732">Signal</keyword>
<reference evidence="3" key="1">
    <citation type="submission" date="2024-05" db="EMBL/GenBank/DDBJ databases">
        <title>Genome Sequences of Four Agar- Degrading Marine Bacteria.</title>
        <authorList>
            <person name="Phillips E.K."/>
            <person name="Shaffer J.C."/>
            <person name="Henson M.W."/>
            <person name="Temperton B."/>
            <person name="Thrash C.J."/>
            <person name="Martin M.O."/>
        </authorList>
    </citation>
    <scope>NUCLEOTIDE SEQUENCE</scope>
    <source>
        <strain evidence="3">EKP203</strain>
    </source>
</reference>
<dbReference type="InterPro" id="IPR002491">
    <property type="entry name" value="ABC_transptr_periplasmic_BD"/>
</dbReference>
<dbReference type="Proteomes" id="UP001169719">
    <property type="component" value="Unassembled WGS sequence"/>
</dbReference>
<accession>A0ABT7XYD1</accession>
<gene>
    <name evidence="3" type="ORF">QWJ08_05260</name>
</gene>
<keyword evidence="4" id="KW-1185">Reference proteome</keyword>
<feature type="signal peptide" evidence="1">
    <location>
        <begin position="1"/>
        <end position="21"/>
    </location>
</feature>
<dbReference type="EMBL" id="JAUEOZ010000001">
    <property type="protein sequence ID" value="MDN2480794.1"/>
    <property type="molecule type" value="Genomic_DNA"/>
</dbReference>
<sequence length="282" mass="29847">MTKKTLIAALASLLVSLPSMAKDVRIISAGSTVTELIYALGAQDKLVAVDSTSQSFVAETDIPQVGYHRQLSTEGLLALAPSMIIGSPEMGPETTITSLKNAGVDVETVSTGIDRTSINNRIDQVAMLTDTQDKAQALKADINQRLDVLEGQTLQAPPKVIFVMLSEGRPITVAGQNTPVDAVIKVAGANNPASPQFESYKPMSIEAVLELQPDYILIAERTLGTMGSIDEIITKMPLLAATPAGANNNIIPIPGRAIIGGFGLESLTLAETLHKRFESEAK</sequence>
<evidence type="ECO:0000313" key="3">
    <source>
        <dbReference type="EMBL" id="MDN2480794.1"/>
    </source>
</evidence>
<evidence type="ECO:0000256" key="1">
    <source>
        <dbReference type="SAM" id="SignalP"/>
    </source>
</evidence>
<dbReference type="InterPro" id="IPR050902">
    <property type="entry name" value="ABC_Transporter_SBP"/>
</dbReference>
<dbReference type="Gene3D" id="3.40.50.1980">
    <property type="entry name" value="Nitrogenase molybdenum iron protein domain"/>
    <property type="match status" value="2"/>
</dbReference>
<dbReference type="SUPFAM" id="SSF53807">
    <property type="entry name" value="Helical backbone' metal receptor"/>
    <property type="match status" value="1"/>
</dbReference>
<dbReference type="Pfam" id="PF01497">
    <property type="entry name" value="Peripla_BP_2"/>
    <property type="match status" value="1"/>
</dbReference>